<evidence type="ECO:0000256" key="5">
    <source>
        <dbReference type="ARBA" id="ARBA00022692"/>
    </source>
</evidence>
<evidence type="ECO:0000256" key="4">
    <source>
        <dbReference type="ARBA" id="ARBA00022679"/>
    </source>
</evidence>
<proteinExistence type="inferred from homology"/>
<evidence type="ECO:0000256" key="8">
    <source>
        <dbReference type="ARBA" id="ARBA00022989"/>
    </source>
</evidence>
<feature type="region of interest" description="Disordered" evidence="10">
    <location>
        <begin position="1"/>
        <end position="53"/>
    </location>
</feature>
<dbReference type="EMBL" id="CP063137">
    <property type="protein sequence ID" value="QOU22439.1"/>
    <property type="molecule type" value="Genomic_DNA"/>
</dbReference>
<dbReference type="KEGG" id="bbrx:BRETT_002619"/>
<comment type="similarity">
    <text evidence="2">Belongs to the polyprenol kinase family.</text>
</comment>
<gene>
    <name evidence="12" type="ORF">BRETT_002619</name>
</gene>
<protein>
    <recommendedName>
        <fullName evidence="3">dolichol kinase</fullName>
        <ecNumber evidence="3">2.7.1.108</ecNumber>
    </recommendedName>
</protein>
<keyword evidence="8 11" id="KW-1133">Transmembrane helix</keyword>
<dbReference type="AlphaFoldDB" id="A0A871R988"/>
<feature type="transmembrane region" description="Helical" evidence="11">
    <location>
        <begin position="358"/>
        <end position="377"/>
    </location>
</feature>
<dbReference type="EC" id="2.7.1.108" evidence="3"/>
<feature type="transmembrane region" description="Helical" evidence="11">
    <location>
        <begin position="389"/>
        <end position="404"/>
    </location>
</feature>
<comment type="subcellular location">
    <subcellularLocation>
        <location evidence="1">Endoplasmic reticulum membrane</location>
        <topology evidence="1">Multi-pass membrane protein</topology>
    </subcellularLocation>
</comment>
<evidence type="ECO:0000313" key="12">
    <source>
        <dbReference type="EMBL" id="QOU22439.1"/>
    </source>
</evidence>
<reference evidence="12" key="2">
    <citation type="journal article" name="BMC Genomics">
        <title>New genome assemblies reveal patterns of domestication and adaptation across Brettanomyces (Dekkera) species.</title>
        <authorList>
            <person name="Roach M.J."/>
            <person name="Borneman A.R."/>
        </authorList>
    </citation>
    <scope>NUCLEOTIDE SEQUENCE</scope>
    <source>
        <strain evidence="12">UCD 2041</strain>
    </source>
</reference>
<evidence type="ECO:0000256" key="7">
    <source>
        <dbReference type="ARBA" id="ARBA00022824"/>
    </source>
</evidence>
<keyword evidence="4" id="KW-0808">Transferase</keyword>
<evidence type="ECO:0000256" key="9">
    <source>
        <dbReference type="ARBA" id="ARBA00023136"/>
    </source>
</evidence>
<evidence type="ECO:0000256" key="2">
    <source>
        <dbReference type="ARBA" id="ARBA00010794"/>
    </source>
</evidence>
<name>A0A871R988_DEKBR</name>
<feature type="transmembrane region" description="Helical" evidence="11">
    <location>
        <begin position="275"/>
        <end position="301"/>
    </location>
</feature>
<feature type="transmembrane region" description="Helical" evidence="11">
    <location>
        <begin position="453"/>
        <end position="472"/>
    </location>
</feature>
<evidence type="ECO:0000256" key="10">
    <source>
        <dbReference type="SAM" id="MobiDB-lite"/>
    </source>
</evidence>
<dbReference type="PANTHER" id="PTHR13205">
    <property type="entry name" value="TRANSMEMBRANE PROTEIN 15-RELATED"/>
    <property type="match status" value="1"/>
</dbReference>
<feature type="transmembrane region" description="Helical" evidence="11">
    <location>
        <begin position="76"/>
        <end position="94"/>
    </location>
</feature>
<keyword evidence="7" id="KW-0256">Endoplasmic reticulum</keyword>
<dbReference type="RefSeq" id="XP_041138932.1">
    <property type="nucleotide sequence ID" value="XM_041281141.1"/>
</dbReference>
<dbReference type="Proteomes" id="UP000663131">
    <property type="component" value="Chromosome 9"/>
</dbReference>
<dbReference type="GO" id="GO:0043048">
    <property type="term" value="P:dolichyl monophosphate biosynthetic process"/>
    <property type="evidence" value="ECO:0007669"/>
    <property type="project" value="TreeGrafter"/>
</dbReference>
<feature type="compositionally biased region" description="Acidic residues" evidence="10">
    <location>
        <begin position="41"/>
        <end position="52"/>
    </location>
</feature>
<dbReference type="GO" id="GO:0005789">
    <property type="term" value="C:endoplasmic reticulum membrane"/>
    <property type="evidence" value="ECO:0007669"/>
    <property type="project" value="UniProtKB-SubCell"/>
</dbReference>
<evidence type="ECO:0000256" key="11">
    <source>
        <dbReference type="SAM" id="Phobius"/>
    </source>
</evidence>
<feature type="compositionally biased region" description="Basic residues" evidence="10">
    <location>
        <begin position="17"/>
        <end position="26"/>
    </location>
</feature>
<dbReference type="GO" id="GO:0004168">
    <property type="term" value="F:dolichol kinase activity"/>
    <property type="evidence" value="ECO:0007669"/>
    <property type="project" value="UniProtKB-EC"/>
</dbReference>
<keyword evidence="9 11" id="KW-0472">Membrane</keyword>
<dbReference type="GeneID" id="64574543"/>
<organism evidence="12 13">
    <name type="scientific">Dekkera bruxellensis</name>
    <name type="common">Brettanomyces custersii</name>
    <dbReference type="NCBI Taxonomy" id="5007"/>
    <lineage>
        <taxon>Eukaryota</taxon>
        <taxon>Fungi</taxon>
        <taxon>Dikarya</taxon>
        <taxon>Ascomycota</taxon>
        <taxon>Saccharomycotina</taxon>
        <taxon>Pichiomycetes</taxon>
        <taxon>Pichiales</taxon>
        <taxon>Pichiaceae</taxon>
        <taxon>Brettanomyces</taxon>
    </lineage>
</organism>
<feature type="transmembrane region" description="Helical" evidence="11">
    <location>
        <begin position="224"/>
        <end position="242"/>
    </location>
</feature>
<evidence type="ECO:0000256" key="6">
    <source>
        <dbReference type="ARBA" id="ARBA00022777"/>
    </source>
</evidence>
<feature type="transmembrane region" description="Helical" evidence="11">
    <location>
        <begin position="313"/>
        <end position="338"/>
    </location>
</feature>
<feature type="transmembrane region" description="Helical" evidence="11">
    <location>
        <begin position="114"/>
        <end position="136"/>
    </location>
</feature>
<reference evidence="12" key="1">
    <citation type="submission" date="2020-10" db="EMBL/GenBank/DDBJ databases">
        <authorList>
            <person name="Palmer J.M."/>
        </authorList>
    </citation>
    <scope>NUCLEOTIDE SEQUENCE</scope>
    <source>
        <strain evidence="12">UCD 2041</strain>
    </source>
</reference>
<evidence type="ECO:0000256" key="3">
    <source>
        <dbReference type="ARBA" id="ARBA00012132"/>
    </source>
</evidence>
<dbReference type="OrthoDB" id="377083at2759"/>
<accession>A0A871R988</accession>
<keyword evidence="5 11" id="KW-0812">Transmembrane</keyword>
<evidence type="ECO:0000256" key="1">
    <source>
        <dbReference type="ARBA" id="ARBA00004477"/>
    </source>
</evidence>
<evidence type="ECO:0000313" key="13">
    <source>
        <dbReference type="Proteomes" id="UP000663131"/>
    </source>
</evidence>
<sequence>MPRKDRKKPSGMVIANRGKKSRRKKLVYQDEPSFEKQNGEKDDEQEKDEDANEGNLGGIVSYYMDILADSMTIPKVIQLLGVFFLGNLIFVLFNQQAALVSEDEKETNDPWWPVVVGGMALGANLLQLLVVCYNSYKNYTAKSEKLEKEGKAGEIKTLEKPQLPEFEYIYAVFVPLAVTLLIAPSKLPVVASCIAQVPYLKLPVRVAVSYVTVYQLGTGGGDCTGTQIVLAPIVLAATYLILDKFVASSISLTEKMLLSHLSVALLLLVDDSADITLVIFRALSISFGEALFLALCLKDLYKAQKPGSIRSKALLFVIYAVFLGNGIIMSSKFLYPALRRQPWAWLSSFIAESETRSFIFKVWLASSLTITPAVLTFGNKFAFGMRRKIWHFAIFLALSLPIVLDPQLCSMALVGLFGIFSLIEIVRANSIPPFGSWIRSLLLPFEDNKDKRGTYVFSYVYLVLGVALPLWFNNCENRGSSLIGLVCLGLGDSLASLLGKAIGVLYWPEGSKTIEGSFVFCLSTVAGLCFYQKYEEDDFNIYAILTTSIVTAVFEGNMSINDNILVPVLGWLCMEASERMRY</sequence>
<dbReference type="PANTHER" id="PTHR13205:SF15">
    <property type="entry name" value="DOLICHOL KINASE"/>
    <property type="match status" value="1"/>
</dbReference>
<keyword evidence="6" id="KW-0418">Kinase</keyword>
<dbReference type="InterPro" id="IPR032974">
    <property type="entry name" value="Polypren_kinase"/>
</dbReference>